<protein>
    <recommendedName>
        <fullName evidence="4">Myb-like domain-containing protein</fullName>
    </recommendedName>
</protein>
<evidence type="ECO:0000313" key="3">
    <source>
        <dbReference type="Proteomes" id="UP001162060"/>
    </source>
</evidence>
<feature type="region of interest" description="Disordered" evidence="1">
    <location>
        <begin position="408"/>
        <end position="427"/>
    </location>
</feature>
<feature type="region of interest" description="Disordered" evidence="1">
    <location>
        <begin position="143"/>
        <end position="249"/>
    </location>
</feature>
<organism evidence="2 3">
    <name type="scientific">Peronospora matthiolae</name>
    <dbReference type="NCBI Taxonomy" id="2874970"/>
    <lineage>
        <taxon>Eukaryota</taxon>
        <taxon>Sar</taxon>
        <taxon>Stramenopiles</taxon>
        <taxon>Oomycota</taxon>
        <taxon>Peronosporomycetes</taxon>
        <taxon>Peronosporales</taxon>
        <taxon>Peronosporaceae</taxon>
        <taxon>Peronospora</taxon>
    </lineage>
</organism>
<dbReference type="EMBL" id="CAKLBY020000189">
    <property type="protein sequence ID" value="CAK7932278.1"/>
    <property type="molecule type" value="Genomic_DNA"/>
</dbReference>
<feature type="compositionally biased region" description="Low complexity" evidence="1">
    <location>
        <begin position="224"/>
        <end position="237"/>
    </location>
</feature>
<evidence type="ECO:0008006" key="4">
    <source>
        <dbReference type="Google" id="ProtNLM"/>
    </source>
</evidence>
<comment type="caution">
    <text evidence="2">The sequence shown here is derived from an EMBL/GenBank/DDBJ whole genome shotgun (WGS) entry which is preliminary data.</text>
</comment>
<dbReference type="Proteomes" id="UP001162060">
    <property type="component" value="Unassembled WGS sequence"/>
</dbReference>
<evidence type="ECO:0000313" key="2">
    <source>
        <dbReference type="EMBL" id="CAK7932278.1"/>
    </source>
</evidence>
<feature type="region of interest" description="Disordered" evidence="1">
    <location>
        <begin position="1"/>
        <end position="26"/>
    </location>
</feature>
<sequence>MEPEELQAEPRWSSIRYPPHPLPAQWKPATDEQLMQLVTQSTASGERFPVGVNWLEVSRVVRRSPVDCVKRYASLHEARERYEALGGKEQDLEVKLEAKGDDLFAEKEVGGGLSDSGDEFFEEQSLSDFATPVASPKLESLDLSEDFTPSRPTSPESSPPFAVTRLNSGRQAETAVPGRSPFRWESLVDDPNYNTPMLNSPPSLRHKERLQSRFGSEDEEGRDLSLALSPRLSSRGLKSPPRTQSHVSEMRANPNYPASVLTHAFKGLIMSALPVCAPHTGSPRVRNKSSNSEYPFLKDDEEDAPARQSAVSSMSCSGRDASGAAASLSSCAYGVGIVNAGDLHRQVNAHLLQMSALSGSNAFSGSVTQSALEDAFLDMAGSRLDASNVLLGSRMSAPLCSHKQLPDEQFQAKSADNAPRCSNKSEQ</sequence>
<proteinExistence type="predicted"/>
<feature type="compositionally biased region" description="Low complexity" evidence="1">
    <location>
        <begin position="149"/>
        <end position="160"/>
    </location>
</feature>
<evidence type="ECO:0000256" key="1">
    <source>
        <dbReference type="SAM" id="MobiDB-lite"/>
    </source>
</evidence>
<dbReference type="AlphaFoldDB" id="A0AAV1UG87"/>
<gene>
    <name evidence="2" type="ORF">PM001_LOCUS17428</name>
</gene>
<reference evidence="2" key="1">
    <citation type="submission" date="2024-01" db="EMBL/GenBank/DDBJ databases">
        <authorList>
            <person name="Webb A."/>
        </authorList>
    </citation>
    <scope>NUCLEOTIDE SEQUENCE</scope>
    <source>
        <strain evidence="2">Pm1</strain>
    </source>
</reference>
<name>A0AAV1UG87_9STRA</name>
<feature type="compositionally biased region" description="Polar residues" evidence="1">
    <location>
        <begin position="192"/>
        <end position="202"/>
    </location>
</feature>
<feature type="region of interest" description="Disordered" evidence="1">
    <location>
        <begin position="279"/>
        <end position="316"/>
    </location>
</feature>
<accession>A0AAV1UG87</accession>